<dbReference type="Proteomes" id="UP000239649">
    <property type="component" value="Unassembled WGS sequence"/>
</dbReference>
<feature type="compositionally biased region" description="Low complexity" evidence="1">
    <location>
        <begin position="101"/>
        <end position="112"/>
    </location>
</feature>
<proteinExistence type="predicted"/>
<keyword evidence="2" id="KW-0456">Lyase</keyword>
<dbReference type="Gene3D" id="1.10.1670.10">
    <property type="entry name" value="Helix-hairpin-Helix base-excision DNA repair enzymes (C-terminal)"/>
    <property type="match status" value="1"/>
</dbReference>
<evidence type="ECO:0000313" key="3">
    <source>
        <dbReference type="Proteomes" id="UP000239649"/>
    </source>
</evidence>
<keyword evidence="3" id="KW-1185">Reference proteome</keyword>
<dbReference type="InterPro" id="IPR023170">
    <property type="entry name" value="HhH_base_excis_C"/>
</dbReference>
<comment type="caution">
    <text evidence="2">The sequence shown here is derived from an EMBL/GenBank/DDBJ whole genome shotgun (WGS) entry which is preliminary data.</text>
</comment>
<gene>
    <name evidence="2" type="ORF">C2E20_5384</name>
</gene>
<dbReference type="OrthoDB" id="238681at2759"/>
<dbReference type="EMBL" id="LHPF02000015">
    <property type="protein sequence ID" value="PSC71280.1"/>
    <property type="molecule type" value="Genomic_DNA"/>
</dbReference>
<name>A0A2P6VB13_9CHLO</name>
<evidence type="ECO:0000313" key="2">
    <source>
        <dbReference type="EMBL" id="PSC71280.1"/>
    </source>
</evidence>
<dbReference type="GO" id="GO:0006285">
    <property type="term" value="P:base-excision repair, AP site formation"/>
    <property type="evidence" value="ECO:0007669"/>
    <property type="project" value="TreeGrafter"/>
</dbReference>
<organism evidence="2 3">
    <name type="scientific">Micractinium conductrix</name>
    <dbReference type="NCBI Taxonomy" id="554055"/>
    <lineage>
        <taxon>Eukaryota</taxon>
        <taxon>Viridiplantae</taxon>
        <taxon>Chlorophyta</taxon>
        <taxon>core chlorophytes</taxon>
        <taxon>Trebouxiophyceae</taxon>
        <taxon>Chlorellales</taxon>
        <taxon>Chlorellaceae</taxon>
        <taxon>Chlorella clade</taxon>
        <taxon>Micractinium</taxon>
    </lineage>
</organism>
<dbReference type="GO" id="GO:0034039">
    <property type="term" value="F:8-oxo-7,8-dihydroguanine DNA N-glycosylase activity"/>
    <property type="evidence" value="ECO:0007669"/>
    <property type="project" value="TreeGrafter"/>
</dbReference>
<dbReference type="GO" id="GO:0016829">
    <property type="term" value="F:lyase activity"/>
    <property type="evidence" value="ECO:0007669"/>
    <property type="project" value="UniProtKB-KW"/>
</dbReference>
<protein>
    <submittedName>
        <fullName evidence="2">N-glycosylase DNA lyase OGG1</fullName>
    </submittedName>
</protein>
<sequence>MLRAQLDTHVWDIACRYYTPHLRGKSLTKKIHGEVQAAFVDRFGSHAGWAHNTLFISELASTRERVPALAAAGRGGKGKRKAGGGDAGAAGKAEESDSEGNEGSSSGSKASAGGSGGSSFSQELQRAGAVPVTPPEAGEVAAGPTRAYHAG</sequence>
<evidence type="ECO:0000256" key="1">
    <source>
        <dbReference type="SAM" id="MobiDB-lite"/>
    </source>
</evidence>
<dbReference type="PANTHER" id="PTHR10242">
    <property type="entry name" value="8-OXOGUANINE DNA GLYCOSYLASE"/>
    <property type="match status" value="1"/>
</dbReference>
<dbReference type="GO" id="GO:0005634">
    <property type="term" value="C:nucleus"/>
    <property type="evidence" value="ECO:0007669"/>
    <property type="project" value="TreeGrafter"/>
</dbReference>
<dbReference type="PANTHER" id="PTHR10242:SF2">
    <property type="entry name" value="N-GLYCOSYLASE_DNA LYASE"/>
    <property type="match status" value="1"/>
</dbReference>
<dbReference type="STRING" id="554055.A0A2P6VB13"/>
<accession>A0A2P6VB13</accession>
<reference evidence="2 3" key="1">
    <citation type="journal article" date="2018" name="Plant J.">
        <title>Genome sequences of Chlorella sorokiniana UTEX 1602 and Micractinium conductrix SAG 241.80: implications to maltose excretion by a green alga.</title>
        <authorList>
            <person name="Arriola M.B."/>
            <person name="Velmurugan N."/>
            <person name="Zhang Y."/>
            <person name="Plunkett M.H."/>
            <person name="Hondzo H."/>
            <person name="Barney B.M."/>
        </authorList>
    </citation>
    <scope>NUCLEOTIDE SEQUENCE [LARGE SCALE GENOMIC DNA]</scope>
    <source>
        <strain evidence="2 3">SAG 241.80</strain>
    </source>
</reference>
<dbReference type="AlphaFoldDB" id="A0A2P6VB13"/>
<dbReference type="InterPro" id="IPR052054">
    <property type="entry name" value="Oxidative_DNA_repair_enzyme"/>
</dbReference>
<feature type="region of interest" description="Disordered" evidence="1">
    <location>
        <begin position="70"/>
        <end position="151"/>
    </location>
</feature>